<dbReference type="PANTHER" id="PTHR43092">
    <property type="entry name" value="L-CYSTEINE DESULFHYDRASE"/>
    <property type="match status" value="1"/>
</dbReference>
<evidence type="ECO:0000256" key="2">
    <source>
        <dbReference type="SAM" id="MobiDB-lite"/>
    </source>
</evidence>
<protein>
    <submittedName>
        <fullName evidence="4">Aminotransferase class V-fold PLP-dependent enzyme</fullName>
    </submittedName>
</protein>
<feature type="domain" description="Aminotransferase class V" evidence="3">
    <location>
        <begin position="55"/>
        <end position="325"/>
    </location>
</feature>
<keyword evidence="4" id="KW-0032">Aminotransferase</keyword>
<feature type="region of interest" description="Disordered" evidence="2">
    <location>
        <begin position="1"/>
        <end position="25"/>
    </location>
</feature>
<proteinExistence type="predicted"/>
<dbReference type="Gene3D" id="3.90.1150.10">
    <property type="entry name" value="Aspartate Aminotransferase, domain 1"/>
    <property type="match status" value="1"/>
</dbReference>
<dbReference type="Gene3D" id="3.40.640.10">
    <property type="entry name" value="Type I PLP-dependent aspartate aminotransferase-like (Major domain)"/>
    <property type="match status" value="1"/>
</dbReference>
<dbReference type="EMBL" id="CP107020">
    <property type="protein sequence ID" value="UYG16953.1"/>
    <property type="molecule type" value="Genomic_DNA"/>
</dbReference>
<evidence type="ECO:0000313" key="4">
    <source>
        <dbReference type="EMBL" id="UYG16953.1"/>
    </source>
</evidence>
<dbReference type="PANTHER" id="PTHR43092:SF2">
    <property type="entry name" value="HERCYNYLCYSTEINE SULFOXIDE LYASE"/>
    <property type="match status" value="1"/>
</dbReference>
<keyword evidence="4" id="KW-0808">Transferase</keyword>
<gene>
    <name evidence="4" type="ORF">BRM3_00490</name>
</gene>
<dbReference type="InterPro" id="IPR015424">
    <property type="entry name" value="PyrdxlP-dep_Trfase"/>
</dbReference>
<dbReference type="RefSeq" id="WP_263594165.1">
    <property type="nucleotide sequence ID" value="NZ_CP107020.1"/>
</dbReference>
<evidence type="ECO:0000256" key="1">
    <source>
        <dbReference type="ARBA" id="ARBA00022898"/>
    </source>
</evidence>
<dbReference type="SUPFAM" id="SSF53383">
    <property type="entry name" value="PLP-dependent transferases"/>
    <property type="match status" value="1"/>
</dbReference>
<accession>A0ABY6G188</accession>
<keyword evidence="1" id="KW-0663">Pyridoxal phosphate</keyword>
<keyword evidence="5" id="KW-1185">Reference proteome</keyword>
<evidence type="ECO:0000259" key="3">
    <source>
        <dbReference type="Pfam" id="PF00266"/>
    </source>
</evidence>
<dbReference type="Proteomes" id="UP001164305">
    <property type="component" value="Chromosome"/>
</dbReference>
<dbReference type="InterPro" id="IPR000192">
    <property type="entry name" value="Aminotrans_V_dom"/>
</dbReference>
<dbReference type="Pfam" id="PF00266">
    <property type="entry name" value="Aminotran_5"/>
    <property type="match status" value="1"/>
</dbReference>
<dbReference type="InterPro" id="IPR015422">
    <property type="entry name" value="PyrdxlP-dep_Trfase_small"/>
</dbReference>
<sequence>MGAEQTLIGSERSTRQQADAPSAGLLTRSGLPAAQLWRLDPAYRHLNHGSFGAVPTATLEKQAEFRAQMEANPVKWFVELPGHVARARAAVAHRLGAEPGSAALVANASAGASIVYRTLLAERRPVHVVTTDHGYGAVTMGAERLARESGGTASRVHIPLDATPEDVLGRLETHLAANRADLLVVDQVTSPTARAFPTAAICDLAHAHGVRVLVDGAHSPGVLPAAIETKADAWVGNLHKFWCAPRGTAVIAAHETAAGPALDLMPLIDSWGATLGYPERFDHQGTLDLTAWLAAPHAAEHLEHEIGWDAIRSHSAAMMDLAEHEVGAALAESGVEDPVPDVGQAVGPMRLLRLPGERTWTHDEVDALRVPFMDSTGLVVSFTEFEGRAYVRLSAHAYTTPDDIQAMASSGVPALVRGIG</sequence>
<evidence type="ECO:0000313" key="5">
    <source>
        <dbReference type="Proteomes" id="UP001164305"/>
    </source>
</evidence>
<reference evidence="4" key="1">
    <citation type="submission" date="2022-10" db="EMBL/GenBank/DDBJ databases">
        <title>Whole-Genome Sequencing of Brachybacterium huguangmaarense BRM-3, Isolated from Betula schmidtii.</title>
        <authorList>
            <person name="Haam D."/>
        </authorList>
    </citation>
    <scope>NUCLEOTIDE SEQUENCE</scope>
    <source>
        <strain evidence="4">BRM-3</strain>
    </source>
</reference>
<organism evidence="4 5">
    <name type="scientific">Brachybacterium huguangmaarense</name>
    <dbReference type="NCBI Taxonomy" id="1652028"/>
    <lineage>
        <taxon>Bacteria</taxon>
        <taxon>Bacillati</taxon>
        <taxon>Actinomycetota</taxon>
        <taxon>Actinomycetes</taxon>
        <taxon>Micrococcales</taxon>
        <taxon>Dermabacteraceae</taxon>
        <taxon>Brachybacterium</taxon>
    </lineage>
</organism>
<dbReference type="InterPro" id="IPR015421">
    <property type="entry name" value="PyrdxlP-dep_Trfase_major"/>
</dbReference>
<name>A0ABY6G188_9MICO</name>
<dbReference type="GO" id="GO:0008483">
    <property type="term" value="F:transaminase activity"/>
    <property type="evidence" value="ECO:0007669"/>
    <property type="project" value="UniProtKB-KW"/>
</dbReference>